<dbReference type="InterPro" id="IPR000064">
    <property type="entry name" value="NLP_P60_dom"/>
</dbReference>
<gene>
    <name evidence="6" type="ORF">D779_0574</name>
</gene>
<dbReference type="RefSeq" id="WP_094300760.1">
    <property type="nucleotide sequence ID" value="NZ_AONC01000015.1"/>
</dbReference>
<dbReference type="Pfam" id="PF00877">
    <property type="entry name" value="NLPC_P60"/>
    <property type="match status" value="1"/>
</dbReference>
<dbReference type="GO" id="GO:0008234">
    <property type="term" value="F:cysteine-type peptidase activity"/>
    <property type="evidence" value="ECO:0007669"/>
    <property type="project" value="UniProtKB-KW"/>
</dbReference>
<dbReference type="OrthoDB" id="9807055at2"/>
<feature type="domain" description="NlpC/P60" evidence="5">
    <location>
        <begin position="20"/>
        <end position="142"/>
    </location>
</feature>
<organism evidence="6 7">
    <name type="scientific">Imhoffiella purpurea</name>
    <dbReference type="NCBI Taxonomy" id="1249627"/>
    <lineage>
        <taxon>Bacteria</taxon>
        <taxon>Pseudomonadati</taxon>
        <taxon>Pseudomonadota</taxon>
        <taxon>Gammaproteobacteria</taxon>
        <taxon>Chromatiales</taxon>
        <taxon>Chromatiaceae</taxon>
        <taxon>Imhoffiella</taxon>
    </lineage>
</organism>
<comment type="caution">
    <text evidence="6">The sequence shown here is derived from an EMBL/GenBank/DDBJ whole genome shotgun (WGS) entry which is preliminary data.</text>
</comment>
<reference evidence="6 7" key="1">
    <citation type="submission" date="2012-11" db="EMBL/GenBank/DDBJ databases">
        <title>Genome assembly of Thiorhodococcus sp. AK35.</title>
        <authorList>
            <person name="Nupur N."/>
            <person name="Khatri I."/>
            <person name="Subramanian S."/>
            <person name="Pinnaka A."/>
        </authorList>
    </citation>
    <scope>NUCLEOTIDE SEQUENCE [LARGE SCALE GENOMIC DNA]</scope>
    <source>
        <strain evidence="6 7">AK35</strain>
    </source>
</reference>
<dbReference type="PANTHER" id="PTHR47053:SF1">
    <property type="entry name" value="MUREIN DD-ENDOPEPTIDASE MEPH-RELATED"/>
    <property type="match status" value="1"/>
</dbReference>
<keyword evidence="2" id="KW-0645">Protease</keyword>
<dbReference type="InterPro" id="IPR051202">
    <property type="entry name" value="Peptidase_C40"/>
</dbReference>
<dbReference type="GO" id="GO:0006508">
    <property type="term" value="P:proteolysis"/>
    <property type="evidence" value="ECO:0007669"/>
    <property type="project" value="UniProtKB-KW"/>
</dbReference>
<dbReference type="InterPro" id="IPR038765">
    <property type="entry name" value="Papain-like_cys_pep_sf"/>
</dbReference>
<accession>W9W0F4</accession>
<keyword evidence="7" id="KW-1185">Reference proteome</keyword>
<protein>
    <recommendedName>
        <fullName evidence="5">NlpC/P60 domain-containing protein</fullName>
    </recommendedName>
</protein>
<sequence length="143" mass="15587">MLMLVSGCSGVGSREDGGDAGRRADLVLAGLSLIGSPYVYGGESPREGFDCSGLTFYAHHRVGVSIPRTAKAQKKASRPIPIDRLRSGDMVFFKTAPGVYHVGLMVDRERFVHASSSRSRVRLARLNTPYWRAHYLGAGTYLN</sequence>
<comment type="similarity">
    <text evidence="1">Belongs to the peptidase C40 family.</text>
</comment>
<dbReference type="EMBL" id="AONC01000015">
    <property type="protein sequence ID" value="EXJ16105.1"/>
    <property type="molecule type" value="Genomic_DNA"/>
</dbReference>
<keyword evidence="4" id="KW-0788">Thiol protease</keyword>
<evidence type="ECO:0000256" key="4">
    <source>
        <dbReference type="ARBA" id="ARBA00022807"/>
    </source>
</evidence>
<evidence type="ECO:0000313" key="7">
    <source>
        <dbReference type="Proteomes" id="UP000019460"/>
    </source>
</evidence>
<name>W9W0F4_9GAMM</name>
<dbReference type="STRING" id="1249627.D779_0574"/>
<dbReference type="Proteomes" id="UP000019460">
    <property type="component" value="Unassembled WGS sequence"/>
</dbReference>
<dbReference type="Gene3D" id="3.90.1720.10">
    <property type="entry name" value="endopeptidase domain like (from Nostoc punctiforme)"/>
    <property type="match status" value="1"/>
</dbReference>
<evidence type="ECO:0000259" key="5">
    <source>
        <dbReference type="PROSITE" id="PS51935"/>
    </source>
</evidence>
<evidence type="ECO:0000256" key="2">
    <source>
        <dbReference type="ARBA" id="ARBA00022670"/>
    </source>
</evidence>
<dbReference type="eggNOG" id="COG0791">
    <property type="taxonomic scope" value="Bacteria"/>
</dbReference>
<dbReference type="PROSITE" id="PS51935">
    <property type="entry name" value="NLPC_P60"/>
    <property type="match status" value="1"/>
</dbReference>
<dbReference type="AlphaFoldDB" id="W9W0F4"/>
<evidence type="ECO:0000313" key="6">
    <source>
        <dbReference type="EMBL" id="EXJ16105.1"/>
    </source>
</evidence>
<keyword evidence="3" id="KW-0378">Hydrolase</keyword>
<dbReference type="SUPFAM" id="SSF54001">
    <property type="entry name" value="Cysteine proteinases"/>
    <property type="match status" value="1"/>
</dbReference>
<dbReference type="PANTHER" id="PTHR47053">
    <property type="entry name" value="MUREIN DD-ENDOPEPTIDASE MEPH-RELATED"/>
    <property type="match status" value="1"/>
</dbReference>
<evidence type="ECO:0000256" key="1">
    <source>
        <dbReference type="ARBA" id="ARBA00007074"/>
    </source>
</evidence>
<proteinExistence type="inferred from homology"/>
<evidence type="ECO:0000256" key="3">
    <source>
        <dbReference type="ARBA" id="ARBA00022801"/>
    </source>
</evidence>